<sequence>MVAAIPETFRPDRCRSAAVHANDATNPHIRNAARKAGEPAVTDVTVITSVKRVATTPVSPRTDDTPPHAVRRFAS</sequence>
<proteinExistence type="predicted"/>
<reference evidence="2 3" key="1">
    <citation type="submission" date="2020-10" db="EMBL/GenBank/DDBJ databases">
        <authorList>
            <person name="Peeters C."/>
        </authorList>
    </citation>
    <scope>NUCLEOTIDE SEQUENCE [LARGE SCALE GENOMIC DNA]</scope>
    <source>
        <strain evidence="2 3">LMG 28140</strain>
    </source>
</reference>
<evidence type="ECO:0000256" key="1">
    <source>
        <dbReference type="SAM" id="MobiDB-lite"/>
    </source>
</evidence>
<comment type="caution">
    <text evidence="2">The sequence shown here is derived from an EMBL/GenBank/DDBJ whole genome shotgun (WGS) entry which is preliminary data.</text>
</comment>
<keyword evidence="3" id="KW-1185">Reference proteome</keyword>
<evidence type="ECO:0000313" key="2">
    <source>
        <dbReference type="EMBL" id="CAD6535714.1"/>
    </source>
</evidence>
<evidence type="ECO:0000313" key="3">
    <source>
        <dbReference type="Proteomes" id="UP000598032"/>
    </source>
</evidence>
<protein>
    <submittedName>
        <fullName evidence="2">Uncharacterized protein</fullName>
    </submittedName>
</protein>
<accession>A0ABM8NNX4</accession>
<feature type="region of interest" description="Disordered" evidence="1">
    <location>
        <begin position="55"/>
        <end position="75"/>
    </location>
</feature>
<dbReference type="RefSeq" id="WP_201643052.1">
    <property type="nucleotide sequence ID" value="NZ_CAJHCP010000006.1"/>
</dbReference>
<dbReference type="Proteomes" id="UP000598032">
    <property type="component" value="Unassembled WGS sequence"/>
</dbReference>
<organism evidence="2 3">
    <name type="scientific">Paraburkholderia metrosideri</name>
    <dbReference type="NCBI Taxonomy" id="580937"/>
    <lineage>
        <taxon>Bacteria</taxon>
        <taxon>Pseudomonadati</taxon>
        <taxon>Pseudomonadota</taxon>
        <taxon>Betaproteobacteria</taxon>
        <taxon>Burkholderiales</taxon>
        <taxon>Burkholderiaceae</taxon>
        <taxon>Paraburkholderia</taxon>
    </lineage>
</organism>
<name>A0ABM8NNX4_9BURK</name>
<dbReference type="EMBL" id="CAJHCP010000006">
    <property type="protein sequence ID" value="CAD6535714.1"/>
    <property type="molecule type" value="Genomic_DNA"/>
</dbReference>
<gene>
    <name evidence="2" type="ORF">LMG28140_02960</name>
</gene>